<keyword evidence="2" id="KW-1185">Reference proteome</keyword>
<dbReference type="RefSeq" id="WP_418157921.1">
    <property type="nucleotide sequence ID" value="NZ_JBBLZC010000002.1"/>
</dbReference>
<protein>
    <recommendedName>
        <fullName evidence="3">Tetratricopeptide repeat protein</fullName>
    </recommendedName>
</protein>
<evidence type="ECO:0000313" key="1">
    <source>
        <dbReference type="EMBL" id="MEK0082066.1"/>
    </source>
</evidence>
<evidence type="ECO:0008006" key="3">
    <source>
        <dbReference type="Google" id="ProtNLM"/>
    </source>
</evidence>
<proteinExistence type="predicted"/>
<dbReference type="InterPro" id="IPR011990">
    <property type="entry name" value="TPR-like_helical_dom_sf"/>
</dbReference>
<dbReference type="Gene3D" id="1.25.40.10">
    <property type="entry name" value="Tetratricopeptide repeat domain"/>
    <property type="match status" value="1"/>
</dbReference>
<dbReference type="EMBL" id="JBBLZC010000002">
    <property type="protein sequence ID" value="MEK0082066.1"/>
    <property type="molecule type" value="Genomic_DNA"/>
</dbReference>
<evidence type="ECO:0000313" key="2">
    <source>
        <dbReference type="Proteomes" id="UP001375743"/>
    </source>
</evidence>
<sequence length="253" mass="27415">MDCAIALDPGLARAHVLRGWLHFFTCTNGTVDFGTAMRATEADFRAVALDPNDAEAHAALGFYDGQVGRLAESEVEVRAALAANPADTHVLGIAAATLPYLGYPNEAARHADKALRLDPNMAPADLTSLKDAYYFARRFDDTLRVIARIPPEFRSYGSLLLQAAGLAMLGRAEDETARVRAAMLARDPKMSTELLVGRDWQFARQQERDLFIAGIRKAGLPVCAHEEDIAAVPVSKRLPGCEAERAEAAAPRT</sequence>
<dbReference type="SUPFAM" id="SSF48452">
    <property type="entry name" value="TPR-like"/>
    <property type="match status" value="1"/>
</dbReference>
<name>A0ABU8XMF1_9PROT</name>
<dbReference type="Proteomes" id="UP001375743">
    <property type="component" value="Unassembled WGS sequence"/>
</dbReference>
<gene>
    <name evidence="1" type="ORF">U1T56_02800</name>
</gene>
<accession>A0ABU8XMF1</accession>
<comment type="caution">
    <text evidence="1">The sequence shown here is derived from an EMBL/GenBank/DDBJ whole genome shotgun (WGS) entry which is preliminary data.</text>
</comment>
<organism evidence="1 2">
    <name type="scientific">Benzoatithermus flavus</name>
    <dbReference type="NCBI Taxonomy" id="3108223"/>
    <lineage>
        <taxon>Bacteria</taxon>
        <taxon>Pseudomonadati</taxon>
        <taxon>Pseudomonadota</taxon>
        <taxon>Alphaproteobacteria</taxon>
        <taxon>Geminicoccales</taxon>
        <taxon>Geminicoccaceae</taxon>
        <taxon>Benzoatithermus</taxon>
    </lineage>
</organism>
<reference evidence="1 2" key="1">
    <citation type="submission" date="2024-01" db="EMBL/GenBank/DDBJ databases">
        <title>Multi-omics insights into the function and evolution of sodium benzoate biodegradation pathways in Benzoatithermus flavus gen. nov., sp. nov. from hot spring.</title>
        <authorList>
            <person name="Hu C.-J."/>
            <person name="Li W.-J."/>
        </authorList>
    </citation>
    <scope>NUCLEOTIDE SEQUENCE [LARGE SCALE GENOMIC DNA]</scope>
    <source>
        <strain evidence="1 2">SYSU G07066</strain>
    </source>
</reference>